<gene>
    <name evidence="1" type="ORF">VFH_I043040</name>
</gene>
<evidence type="ECO:0000313" key="2">
    <source>
        <dbReference type="Proteomes" id="UP001157006"/>
    </source>
</evidence>
<name>A0AAV0Z422_VICFA</name>
<protein>
    <submittedName>
        <fullName evidence="1">Uncharacterized protein</fullName>
    </submittedName>
</protein>
<proteinExistence type="predicted"/>
<reference evidence="1 2" key="1">
    <citation type="submission" date="2023-01" db="EMBL/GenBank/DDBJ databases">
        <authorList>
            <person name="Kreplak J."/>
        </authorList>
    </citation>
    <scope>NUCLEOTIDE SEQUENCE [LARGE SCALE GENOMIC DNA]</scope>
</reference>
<organism evidence="1 2">
    <name type="scientific">Vicia faba</name>
    <name type="common">Broad bean</name>
    <name type="synonym">Faba vulgaris</name>
    <dbReference type="NCBI Taxonomy" id="3906"/>
    <lineage>
        <taxon>Eukaryota</taxon>
        <taxon>Viridiplantae</taxon>
        <taxon>Streptophyta</taxon>
        <taxon>Embryophyta</taxon>
        <taxon>Tracheophyta</taxon>
        <taxon>Spermatophyta</taxon>
        <taxon>Magnoliopsida</taxon>
        <taxon>eudicotyledons</taxon>
        <taxon>Gunneridae</taxon>
        <taxon>Pentapetalae</taxon>
        <taxon>rosids</taxon>
        <taxon>fabids</taxon>
        <taxon>Fabales</taxon>
        <taxon>Fabaceae</taxon>
        <taxon>Papilionoideae</taxon>
        <taxon>50 kb inversion clade</taxon>
        <taxon>NPAAA clade</taxon>
        <taxon>Hologalegina</taxon>
        <taxon>IRL clade</taxon>
        <taxon>Fabeae</taxon>
        <taxon>Vicia</taxon>
    </lineage>
</organism>
<dbReference type="PANTHER" id="PTHR46890:SF49">
    <property type="entry name" value="RNA-DIRECTED DNA POLYMERASE"/>
    <property type="match status" value="1"/>
</dbReference>
<keyword evidence="2" id="KW-1185">Reference proteome</keyword>
<evidence type="ECO:0000313" key="1">
    <source>
        <dbReference type="EMBL" id="CAI8592501.1"/>
    </source>
</evidence>
<dbReference type="EMBL" id="OX451735">
    <property type="protein sequence ID" value="CAI8592501.1"/>
    <property type="molecule type" value="Genomic_DNA"/>
</dbReference>
<dbReference type="Proteomes" id="UP001157006">
    <property type="component" value="Chromosome 1S"/>
</dbReference>
<sequence>MLNCIVSKCQSAFVPGKQLLDGVLVANEVVDYETKVKKGYMLFKVDFEKATRSPTKEFVVGRGLKQGDPLSRFLFVLVAEGNWKQVWALKAVLRGFKVVSGLGVNFLKSRLVDFFVETVVSKLKARLANWKSADILTTRYSNLKYQILSGFSSSTYLPKSAWWIDLINLEKRLPASVFADNCCFSLGNDASIPFWSAIWYMEVCLKELFPDLFLSSSMKQVGWLVWGVGYTTKSSYNFLSRLLDSVDIEEGGIFKLSLS</sequence>
<accession>A0AAV0Z422</accession>
<dbReference type="AlphaFoldDB" id="A0AAV0Z422"/>
<dbReference type="PANTHER" id="PTHR46890">
    <property type="entry name" value="NON-LTR RETROLELEMENT REVERSE TRANSCRIPTASE-LIKE PROTEIN-RELATED"/>
    <property type="match status" value="1"/>
</dbReference>
<dbReference type="InterPro" id="IPR052343">
    <property type="entry name" value="Retrotransposon-Effector_Assoc"/>
</dbReference>